<gene>
    <name evidence="8" type="ORF">PFRI_36720</name>
</gene>
<dbReference type="Proteomes" id="UP000184514">
    <property type="component" value="Unassembled WGS sequence"/>
</dbReference>
<evidence type="ECO:0000256" key="5">
    <source>
        <dbReference type="ARBA" id="ARBA00023136"/>
    </source>
</evidence>
<feature type="transmembrane region" description="Helical" evidence="6">
    <location>
        <begin position="12"/>
        <end position="30"/>
    </location>
</feature>
<evidence type="ECO:0000256" key="1">
    <source>
        <dbReference type="ARBA" id="ARBA00004141"/>
    </source>
</evidence>
<dbReference type="InterPro" id="IPR050638">
    <property type="entry name" value="AA-Vitamin_Transporters"/>
</dbReference>
<feature type="transmembrane region" description="Helical" evidence="6">
    <location>
        <begin position="135"/>
        <end position="155"/>
    </location>
</feature>
<evidence type="ECO:0000259" key="7">
    <source>
        <dbReference type="Pfam" id="PF00892"/>
    </source>
</evidence>
<comment type="caution">
    <text evidence="8">The sequence shown here is derived from an EMBL/GenBank/DDBJ whole genome shotgun (WGS) entry which is preliminary data.</text>
</comment>
<organism evidence="8 9">
    <name type="scientific">Planktotalea frisia</name>
    <dbReference type="NCBI Taxonomy" id="696762"/>
    <lineage>
        <taxon>Bacteria</taxon>
        <taxon>Pseudomonadati</taxon>
        <taxon>Pseudomonadota</taxon>
        <taxon>Alphaproteobacteria</taxon>
        <taxon>Rhodobacterales</taxon>
        <taxon>Paracoccaceae</taxon>
        <taxon>Planktotalea</taxon>
    </lineage>
</organism>
<dbReference type="InterPro" id="IPR000620">
    <property type="entry name" value="EamA_dom"/>
</dbReference>
<feature type="transmembrane region" description="Helical" evidence="6">
    <location>
        <begin position="77"/>
        <end position="94"/>
    </location>
</feature>
<comment type="subcellular location">
    <subcellularLocation>
        <location evidence="1">Membrane</location>
        <topology evidence="1">Multi-pass membrane protein</topology>
    </subcellularLocation>
</comment>
<feature type="transmembrane region" description="Helical" evidence="6">
    <location>
        <begin position="194"/>
        <end position="216"/>
    </location>
</feature>
<feature type="transmembrane region" description="Helical" evidence="6">
    <location>
        <begin position="161"/>
        <end position="182"/>
    </location>
</feature>
<dbReference type="AlphaFoldDB" id="A0A1L9NS37"/>
<evidence type="ECO:0000256" key="2">
    <source>
        <dbReference type="ARBA" id="ARBA00007362"/>
    </source>
</evidence>
<keyword evidence="9" id="KW-1185">Reference proteome</keyword>
<feature type="transmembrane region" description="Helical" evidence="6">
    <location>
        <begin position="42"/>
        <end position="65"/>
    </location>
</feature>
<evidence type="ECO:0000313" key="8">
    <source>
        <dbReference type="EMBL" id="OJI92077.1"/>
    </source>
</evidence>
<dbReference type="PANTHER" id="PTHR32322">
    <property type="entry name" value="INNER MEMBRANE TRANSPORTER"/>
    <property type="match status" value="1"/>
</dbReference>
<dbReference type="STRING" id="696762.PFRI_36720"/>
<protein>
    <submittedName>
        <fullName evidence="8">EamA-like transporter family protein</fullName>
    </submittedName>
</protein>
<evidence type="ECO:0000256" key="3">
    <source>
        <dbReference type="ARBA" id="ARBA00022692"/>
    </source>
</evidence>
<name>A0A1L9NS37_9RHOB</name>
<dbReference type="Pfam" id="PF00892">
    <property type="entry name" value="EamA"/>
    <property type="match status" value="2"/>
</dbReference>
<feature type="domain" description="EamA" evidence="7">
    <location>
        <begin position="20"/>
        <end position="149"/>
    </location>
</feature>
<dbReference type="RefSeq" id="WP_273529319.1">
    <property type="nucleotide sequence ID" value="NZ_MLCB01000201.1"/>
</dbReference>
<evidence type="ECO:0000256" key="4">
    <source>
        <dbReference type="ARBA" id="ARBA00022989"/>
    </source>
</evidence>
<keyword evidence="5 6" id="KW-0472">Membrane</keyword>
<dbReference type="InterPro" id="IPR037185">
    <property type="entry name" value="EmrE-like"/>
</dbReference>
<proteinExistence type="inferred from homology"/>
<sequence length="309" mass="33196">MNRAANKADVKHNASLFGILILLGAGWGVTMPLTKITVGAGYQYLGLIFWQFAVAVILMGSVLLLRGRLRWPSKAQAYFACMIALIGTLLPNSASYQAAVYLPSGVISILLSLIPMIAFPIALALGNDGFSLRKLIGLSIGFSAVALIAVTGSSFVGEVSLWWIAVALIAPSFYALEGNVVAKWGTYGFDPIETLFWSSVFGVFPALMLAVASGQFIPVPKVWGTAEYAFLIIAIAHAIVYAGYVWLVGRAGPVFAAQVSYLVTIFGVGWAMILLRESYAAGFWVALVLMLCGLFLVQPRKRDEEAIET</sequence>
<feature type="transmembrane region" description="Helical" evidence="6">
    <location>
        <begin position="228"/>
        <end position="247"/>
    </location>
</feature>
<keyword evidence="3 6" id="KW-0812">Transmembrane</keyword>
<evidence type="ECO:0000256" key="6">
    <source>
        <dbReference type="SAM" id="Phobius"/>
    </source>
</evidence>
<keyword evidence="4 6" id="KW-1133">Transmembrane helix</keyword>
<feature type="transmembrane region" description="Helical" evidence="6">
    <location>
        <begin position="279"/>
        <end position="297"/>
    </location>
</feature>
<feature type="transmembrane region" description="Helical" evidence="6">
    <location>
        <begin position="254"/>
        <end position="273"/>
    </location>
</feature>
<feature type="domain" description="EamA" evidence="7">
    <location>
        <begin position="162"/>
        <end position="297"/>
    </location>
</feature>
<dbReference type="EMBL" id="MLCB01000201">
    <property type="protein sequence ID" value="OJI92077.1"/>
    <property type="molecule type" value="Genomic_DNA"/>
</dbReference>
<dbReference type="SUPFAM" id="SSF103481">
    <property type="entry name" value="Multidrug resistance efflux transporter EmrE"/>
    <property type="match status" value="2"/>
</dbReference>
<dbReference type="PANTHER" id="PTHR32322:SF2">
    <property type="entry name" value="EAMA DOMAIN-CONTAINING PROTEIN"/>
    <property type="match status" value="1"/>
</dbReference>
<feature type="transmembrane region" description="Helical" evidence="6">
    <location>
        <begin position="100"/>
        <end position="123"/>
    </location>
</feature>
<comment type="similarity">
    <text evidence="2">Belongs to the EamA transporter family.</text>
</comment>
<evidence type="ECO:0000313" key="9">
    <source>
        <dbReference type="Proteomes" id="UP000184514"/>
    </source>
</evidence>
<dbReference type="GO" id="GO:0016020">
    <property type="term" value="C:membrane"/>
    <property type="evidence" value="ECO:0007669"/>
    <property type="project" value="UniProtKB-SubCell"/>
</dbReference>
<accession>A0A1L9NS37</accession>
<reference evidence="8 9" key="1">
    <citation type="submission" date="2016-10" db="EMBL/GenBank/DDBJ databases">
        <title>Genome sequence of Planktotalea frisia SH6-1.</title>
        <authorList>
            <person name="Poehlein A."/>
            <person name="Bakenhus I."/>
            <person name="Voget S."/>
            <person name="Brinkhoff T."/>
            <person name="Simon M."/>
        </authorList>
    </citation>
    <scope>NUCLEOTIDE SEQUENCE [LARGE SCALE GENOMIC DNA]</scope>
    <source>
        <strain evidence="8 9">SH6-1</strain>
    </source>
</reference>